<evidence type="ECO:0000313" key="2">
    <source>
        <dbReference type="Proteomes" id="UP000016761"/>
    </source>
</evidence>
<sequence>MGHNHWLYVASIDYQRVYFFMDSVSFKAQRFASSPRHQKKIFNFKKT</sequence>
<keyword evidence="2" id="KW-1185">Reference proteome</keyword>
<evidence type="ECO:0000313" key="1">
    <source>
        <dbReference type="EMBL" id="ERL56648.1"/>
    </source>
</evidence>
<dbReference type="PATRIC" id="fig|1354303.4.peg.271"/>
<accession>U4TDX2</accession>
<organism evidence="1 2">
    <name type="scientific">Psychrobacter aquaticus CMS 56</name>
    <dbReference type="NCBI Taxonomy" id="1354303"/>
    <lineage>
        <taxon>Bacteria</taxon>
        <taxon>Pseudomonadati</taxon>
        <taxon>Pseudomonadota</taxon>
        <taxon>Gammaproteobacteria</taxon>
        <taxon>Moraxellales</taxon>
        <taxon>Moraxellaceae</taxon>
        <taxon>Psychrobacter</taxon>
    </lineage>
</organism>
<comment type="caution">
    <text evidence="1">The sequence shown here is derived from an EMBL/GenBank/DDBJ whole genome shotgun (WGS) entry which is preliminary data.</text>
</comment>
<dbReference type="Proteomes" id="UP000016761">
    <property type="component" value="Unassembled WGS sequence"/>
</dbReference>
<reference evidence="1 2" key="1">
    <citation type="journal article" date="2013" name="Genome Announc.">
        <title>Draft Genome Sequence of Psychrobacter aquaticus Strain CMS 56T, Isolated from a Cyanobacterial Mat Sample Collected from Water Bodies in the McMurdo Dry Valley Region of Antarctica.</title>
        <authorList>
            <person name="Reddy G.S."/>
            <person name="Ara S."/>
            <person name="Singh A."/>
            <person name="Kumar Pinnaka A."/>
            <person name="Shivaji S."/>
        </authorList>
    </citation>
    <scope>NUCLEOTIDE SEQUENCE [LARGE SCALE GENOMIC DNA]</scope>
    <source>
        <strain evidence="1 2">CMS 56</strain>
    </source>
</reference>
<name>U4TDX2_9GAMM</name>
<dbReference type="AlphaFoldDB" id="U4TDX2"/>
<proteinExistence type="predicted"/>
<gene>
    <name evidence="1" type="ORF">M917_0278</name>
</gene>
<protein>
    <submittedName>
        <fullName evidence="1">Uncharacterized protein</fullName>
    </submittedName>
</protein>
<dbReference type="EMBL" id="AUSW01000011">
    <property type="protein sequence ID" value="ERL56648.1"/>
    <property type="molecule type" value="Genomic_DNA"/>
</dbReference>